<name>A0AAE3FI44_9BACT</name>
<organism evidence="2 3">
    <name type="scientific">Candidatus Colimorpha enterica</name>
    <dbReference type="NCBI Taxonomy" id="3083063"/>
    <lineage>
        <taxon>Bacteria</taxon>
        <taxon>Pseudomonadati</taxon>
        <taxon>Bacteroidota</taxon>
        <taxon>Bacteroidia</taxon>
        <taxon>Bacteroidales</taxon>
        <taxon>Candidatus Colimorpha</taxon>
    </lineage>
</organism>
<keyword evidence="1" id="KW-0812">Transmembrane</keyword>
<evidence type="ECO:0000313" key="3">
    <source>
        <dbReference type="Proteomes" id="UP001139365"/>
    </source>
</evidence>
<feature type="transmembrane region" description="Helical" evidence="1">
    <location>
        <begin position="143"/>
        <end position="161"/>
    </location>
</feature>
<dbReference type="EMBL" id="JALEMU010000131">
    <property type="protein sequence ID" value="MCI5756238.1"/>
    <property type="molecule type" value="Genomic_DNA"/>
</dbReference>
<keyword evidence="1" id="KW-1133">Transmembrane helix</keyword>
<evidence type="ECO:0000313" key="2">
    <source>
        <dbReference type="EMBL" id="MCI5756238.1"/>
    </source>
</evidence>
<accession>A0AAE3FI44</accession>
<proteinExistence type="predicted"/>
<comment type="caution">
    <text evidence="2">The sequence shown here is derived from an EMBL/GenBank/DDBJ whole genome shotgun (WGS) entry which is preliminary data.</text>
</comment>
<protein>
    <submittedName>
        <fullName evidence="2">Uncharacterized protein</fullName>
    </submittedName>
</protein>
<sequence length="171" mass="18541">MNKTFALVLRTVSASAALCMSVIYGWMIFYSATYISARVAEDENGGSVIVSGGRKLIYTTLGQNLPFIVGAVIAAAAAVCAVVTLVRFRKKRCAAVLTALTAAFIVTMLFVNTDIAEIYILRYVVPGTVRNIVDSSGPYSFRWLKFCLPAMSVLFMIPTFFPDRSAPACNV</sequence>
<keyword evidence="1" id="KW-0472">Membrane</keyword>
<feature type="transmembrane region" description="Helical" evidence="1">
    <location>
        <begin position="93"/>
        <end position="111"/>
    </location>
</feature>
<dbReference type="AlphaFoldDB" id="A0AAE3FI44"/>
<reference evidence="2 3" key="1">
    <citation type="submission" date="2022-03" db="EMBL/GenBank/DDBJ databases">
        <title>Metagenome-assembled genomes from swine fecal metagenomes.</title>
        <authorList>
            <person name="Holman D.B."/>
            <person name="Kommadath A."/>
        </authorList>
    </citation>
    <scope>NUCLEOTIDE SEQUENCE [LARGE SCALE GENOMIC DNA]</scope>
    <source>
        <strain evidence="2">SUG147</strain>
    </source>
</reference>
<dbReference type="Proteomes" id="UP001139365">
    <property type="component" value="Unassembled WGS sequence"/>
</dbReference>
<feature type="transmembrane region" description="Helical" evidence="1">
    <location>
        <begin position="65"/>
        <end position="86"/>
    </location>
</feature>
<feature type="transmembrane region" description="Helical" evidence="1">
    <location>
        <begin position="7"/>
        <end position="29"/>
    </location>
</feature>
<gene>
    <name evidence="2" type="ORF">MR241_08100</name>
</gene>
<evidence type="ECO:0000256" key="1">
    <source>
        <dbReference type="SAM" id="Phobius"/>
    </source>
</evidence>